<evidence type="ECO:0000256" key="1">
    <source>
        <dbReference type="ARBA" id="ARBA00004651"/>
    </source>
</evidence>
<dbReference type="PRINTS" id="PR01437">
    <property type="entry name" value="NUOXDRDTASE4"/>
</dbReference>
<evidence type="ECO:0000313" key="10">
    <source>
        <dbReference type="EMBL" id="MBB6213949.1"/>
    </source>
</evidence>
<organism evidence="10 11">
    <name type="scientific">Anaerosolibacter carboniphilus</name>
    <dbReference type="NCBI Taxonomy" id="1417629"/>
    <lineage>
        <taxon>Bacteria</taxon>
        <taxon>Bacillati</taxon>
        <taxon>Bacillota</taxon>
        <taxon>Clostridia</taxon>
        <taxon>Peptostreptococcales</taxon>
        <taxon>Thermotaleaceae</taxon>
        <taxon>Anaerosolibacter</taxon>
    </lineage>
</organism>
<dbReference type="InterPro" id="IPR052175">
    <property type="entry name" value="ComplexI-like_HydComp"/>
</dbReference>
<keyword evidence="4 8" id="KW-1133">Transmembrane helix</keyword>
<feature type="transmembrane region" description="Helical" evidence="8">
    <location>
        <begin position="240"/>
        <end position="262"/>
    </location>
</feature>
<feature type="transmembrane region" description="Helical" evidence="8">
    <location>
        <begin position="297"/>
        <end position="318"/>
    </location>
</feature>
<keyword evidence="5 10" id="KW-0560">Oxidoreductase</keyword>
<feature type="transmembrane region" description="Helical" evidence="8">
    <location>
        <begin position="420"/>
        <end position="441"/>
    </location>
</feature>
<feature type="transmembrane region" description="Helical" evidence="8">
    <location>
        <begin position="133"/>
        <end position="150"/>
    </location>
</feature>
<keyword evidence="2" id="KW-1003">Cell membrane</keyword>
<comment type="caution">
    <text evidence="10">The sequence shown here is derived from an EMBL/GenBank/DDBJ whole genome shotgun (WGS) entry which is preliminary data.</text>
</comment>
<feature type="transmembrane region" description="Helical" evidence="8">
    <location>
        <begin position="338"/>
        <end position="355"/>
    </location>
</feature>
<evidence type="ECO:0000256" key="7">
    <source>
        <dbReference type="RuleBase" id="RU000320"/>
    </source>
</evidence>
<name>A0A841KUV0_9FIRM</name>
<dbReference type="Proteomes" id="UP000579281">
    <property type="component" value="Unassembled WGS sequence"/>
</dbReference>
<comment type="subcellular location">
    <subcellularLocation>
        <location evidence="1">Cell membrane</location>
        <topology evidence="1">Multi-pass membrane protein</topology>
    </subcellularLocation>
    <subcellularLocation>
        <location evidence="7">Membrane</location>
        <topology evidence="7">Multi-pass membrane protein</topology>
    </subcellularLocation>
</comment>
<sequence length="688" mass="77638">MDKILLMTVLLLPIVGSLIGYVLGKKMPESYRDLFNIAMTGLEFLLVTYLYKIVSHRTVELFIPDIMVTGLYLKLDMFRYIFVWITCLIWFLTTIYSTQYLIKYKNRNRYYAFFMLTLGSTIGVFMSENILNLFTFFEIMSFTSYALVIHDEDQYAHDAGQIYIGMAIGGGLILLLGIFLLFDYTGTLNISEYPLKMAEMGELKYLISTLILIGFGIKASMVPLHVWLPKAYPAAPAPATAVLSGILVKTGIFGIMILSGYIMKEDKIFSMIIFIGGLMNMFLGGFLAMFQRNIKRILAYSSMSHAGYILVGVGLMGILKDHKAVAIYGALYHVVNHALFKVLLFMGAGIIYMILQELSINEIRGFGRNKIMLKIVFLIGILAVAGMPGFNGFISKTLLHEALAEAHHLYPGIGFTTAEIIFTLSSAFSVAYLLKIFVAVFMEKNERYNGQYKSQVRARAIIPALIIGGMIIAIGVRPFALLHVLDGAVEAFDGYGHLEANFYTLGNLKSSGMTILLGIVIYFGFVRRFLRKGTGEESLYVNPALNWFNLENHVYIPLGIYLFELISDMFHFIDQSMIRLVKTTSEWIVALQHIEIRPNRFRELKNKLTKSLIQKPLPSMEEAPSGERATEFSMKTKAYVQDVVHDIEEEIYSLSDMMQKIGRNMNTLMFSVFSFAVVLAIALVVMIY</sequence>
<evidence type="ECO:0000313" key="11">
    <source>
        <dbReference type="Proteomes" id="UP000579281"/>
    </source>
</evidence>
<dbReference type="GO" id="GO:0016491">
    <property type="term" value="F:oxidoreductase activity"/>
    <property type="evidence" value="ECO:0007669"/>
    <property type="project" value="UniProtKB-KW"/>
</dbReference>
<evidence type="ECO:0000256" key="4">
    <source>
        <dbReference type="ARBA" id="ARBA00022989"/>
    </source>
</evidence>
<evidence type="ECO:0000256" key="2">
    <source>
        <dbReference type="ARBA" id="ARBA00022475"/>
    </source>
</evidence>
<feature type="transmembrane region" description="Helical" evidence="8">
    <location>
        <begin position="461"/>
        <end position="482"/>
    </location>
</feature>
<dbReference type="GO" id="GO:0005886">
    <property type="term" value="C:plasma membrane"/>
    <property type="evidence" value="ECO:0007669"/>
    <property type="project" value="UniProtKB-SubCell"/>
</dbReference>
<evidence type="ECO:0000256" key="6">
    <source>
        <dbReference type="ARBA" id="ARBA00023136"/>
    </source>
</evidence>
<dbReference type="InterPro" id="IPR003918">
    <property type="entry name" value="NADH_UbQ_OxRdtase"/>
</dbReference>
<feature type="transmembrane region" description="Helical" evidence="8">
    <location>
        <begin position="81"/>
        <end position="98"/>
    </location>
</feature>
<feature type="transmembrane region" description="Helical" evidence="8">
    <location>
        <begin position="205"/>
        <end position="228"/>
    </location>
</feature>
<keyword evidence="6 8" id="KW-0472">Membrane</keyword>
<evidence type="ECO:0000256" key="5">
    <source>
        <dbReference type="ARBA" id="ARBA00023002"/>
    </source>
</evidence>
<dbReference type="RefSeq" id="WP_184306928.1">
    <property type="nucleotide sequence ID" value="NZ_JACHEN010000001.1"/>
</dbReference>
<evidence type="ECO:0000259" key="9">
    <source>
        <dbReference type="Pfam" id="PF00361"/>
    </source>
</evidence>
<feature type="domain" description="NADH:quinone oxidoreductase/Mrp antiporter transmembrane" evidence="9">
    <location>
        <begin position="127"/>
        <end position="409"/>
    </location>
</feature>
<dbReference type="EC" id="1.-.-.-" evidence="10"/>
<feature type="transmembrane region" description="Helical" evidence="8">
    <location>
        <begin position="110"/>
        <end position="127"/>
    </location>
</feature>
<dbReference type="EMBL" id="JACHEN010000001">
    <property type="protein sequence ID" value="MBB6213949.1"/>
    <property type="molecule type" value="Genomic_DNA"/>
</dbReference>
<feature type="transmembrane region" description="Helical" evidence="8">
    <location>
        <begin position="375"/>
        <end position="394"/>
    </location>
</feature>
<dbReference type="GO" id="GO:0042773">
    <property type="term" value="P:ATP synthesis coupled electron transport"/>
    <property type="evidence" value="ECO:0007669"/>
    <property type="project" value="InterPro"/>
</dbReference>
<feature type="transmembrane region" description="Helical" evidence="8">
    <location>
        <begin position="502"/>
        <end position="525"/>
    </location>
</feature>
<dbReference type="PANTHER" id="PTHR42682:SF4">
    <property type="entry name" value="NADH-UBIQUINONE_PLASTOQUINONE"/>
    <property type="match status" value="1"/>
</dbReference>
<gene>
    <name evidence="10" type="ORF">HNQ80_000018</name>
</gene>
<evidence type="ECO:0000256" key="3">
    <source>
        <dbReference type="ARBA" id="ARBA00022692"/>
    </source>
</evidence>
<feature type="transmembrane region" description="Helical" evidence="8">
    <location>
        <begin position="162"/>
        <end position="185"/>
    </location>
</feature>
<protein>
    <submittedName>
        <fullName evidence="10">Hydrogenase-4 component B</fullName>
        <ecNumber evidence="10">1.-.-.-</ecNumber>
    </submittedName>
</protein>
<keyword evidence="11" id="KW-1185">Reference proteome</keyword>
<reference evidence="10 11" key="1">
    <citation type="submission" date="2020-08" db="EMBL/GenBank/DDBJ databases">
        <title>Genomic Encyclopedia of Type Strains, Phase IV (KMG-IV): sequencing the most valuable type-strain genomes for metagenomic binning, comparative biology and taxonomic classification.</title>
        <authorList>
            <person name="Goeker M."/>
        </authorList>
    </citation>
    <scope>NUCLEOTIDE SEQUENCE [LARGE SCALE GENOMIC DNA]</scope>
    <source>
        <strain evidence="10 11">DSM 103526</strain>
    </source>
</reference>
<feature type="transmembrane region" description="Helical" evidence="8">
    <location>
        <begin position="268"/>
        <end position="290"/>
    </location>
</feature>
<dbReference type="Pfam" id="PF00361">
    <property type="entry name" value="Proton_antipo_M"/>
    <property type="match status" value="1"/>
</dbReference>
<feature type="transmembrane region" description="Helical" evidence="8">
    <location>
        <begin position="34"/>
        <end position="51"/>
    </location>
</feature>
<dbReference type="PANTHER" id="PTHR42682">
    <property type="entry name" value="HYDROGENASE-4 COMPONENT F"/>
    <property type="match status" value="1"/>
</dbReference>
<dbReference type="InterPro" id="IPR001750">
    <property type="entry name" value="ND/Mrp_TM"/>
</dbReference>
<evidence type="ECO:0000256" key="8">
    <source>
        <dbReference type="SAM" id="Phobius"/>
    </source>
</evidence>
<keyword evidence="3 7" id="KW-0812">Transmembrane</keyword>
<feature type="transmembrane region" description="Helical" evidence="8">
    <location>
        <begin position="667"/>
        <end position="687"/>
    </location>
</feature>
<proteinExistence type="predicted"/>
<dbReference type="GO" id="GO:0008137">
    <property type="term" value="F:NADH dehydrogenase (ubiquinone) activity"/>
    <property type="evidence" value="ECO:0007669"/>
    <property type="project" value="InterPro"/>
</dbReference>
<dbReference type="AlphaFoldDB" id="A0A841KUV0"/>
<accession>A0A841KUV0</accession>